<gene>
    <name evidence="1" type="ORF">UFOVP693_25</name>
</gene>
<organism evidence="1">
    <name type="scientific">uncultured Caudovirales phage</name>
    <dbReference type="NCBI Taxonomy" id="2100421"/>
    <lineage>
        <taxon>Viruses</taxon>
        <taxon>Duplodnaviria</taxon>
        <taxon>Heunggongvirae</taxon>
        <taxon>Uroviricota</taxon>
        <taxon>Caudoviricetes</taxon>
        <taxon>Peduoviridae</taxon>
        <taxon>Maltschvirus</taxon>
        <taxon>Maltschvirus maltsch</taxon>
    </lineage>
</organism>
<dbReference type="EMBL" id="LR796650">
    <property type="protein sequence ID" value="CAB4157431.1"/>
    <property type="molecule type" value="Genomic_DNA"/>
</dbReference>
<protein>
    <submittedName>
        <fullName evidence="1">Uncharacterized protein</fullName>
    </submittedName>
</protein>
<reference evidence="1" key="1">
    <citation type="submission" date="2020-04" db="EMBL/GenBank/DDBJ databases">
        <authorList>
            <person name="Chiriac C."/>
            <person name="Salcher M."/>
            <person name="Ghai R."/>
            <person name="Kavagutti S V."/>
        </authorList>
    </citation>
    <scope>NUCLEOTIDE SEQUENCE</scope>
</reference>
<name>A0A6J5NJ08_9CAUD</name>
<evidence type="ECO:0000313" key="1">
    <source>
        <dbReference type="EMBL" id="CAB4157431.1"/>
    </source>
</evidence>
<proteinExistence type="predicted"/>
<sequence>MTKSEIKIKFAILTDMSSKGVCTKSDQELALEADTTIPFVKVILKQMEVSREIHMASTQFGRQITYVKKTTNSLW</sequence>
<accession>A0A6J5NJ08</accession>